<dbReference type="PROSITE" id="PS50283">
    <property type="entry name" value="NA_SOLUT_SYMP_3"/>
    <property type="match status" value="1"/>
</dbReference>
<dbReference type="PANTHER" id="PTHR48086">
    <property type="entry name" value="SODIUM/PROLINE SYMPORTER-RELATED"/>
    <property type="match status" value="1"/>
</dbReference>
<feature type="transmembrane region" description="Helical" evidence="14">
    <location>
        <begin position="57"/>
        <end position="74"/>
    </location>
</feature>
<evidence type="ECO:0000313" key="16">
    <source>
        <dbReference type="Proteomes" id="UP000249913"/>
    </source>
</evidence>
<keyword evidence="7 14" id="KW-1133">Transmembrane helix</keyword>
<dbReference type="GO" id="GO:0005886">
    <property type="term" value="C:plasma membrane"/>
    <property type="evidence" value="ECO:0007669"/>
    <property type="project" value="UniProtKB-SubCell"/>
</dbReference>
<sequence length="142" mass="15683">MLTMGTALSQQVDANWQTYIMIAVYFLILIVIGFYGYKQATGNLSEYMLGGRSIGPYITALSAGASDMSGWMIMGLPGSVYSTRLSAMWITIGLTLGAYINYFVVAPRLRVYTELAGDAITLPDFFKNRLNDKNNVLKIILD</sequence>
<keyword evidence="9" id="KW-0406">Ion transport</keyword>
<keyword evidence="8" id="KW-0915">Sodium</keyword>
<dbReference type="Proteomes" id="UP000249913">
    <property type="component" value="Unassembled WGS sequence"/>
</dbReference>
<dbReference type="GO" id="GO:0005298">
    <property type="term" value="F:proline:sodium symporter activity"/>
    <property type="evidence" value="ECO:0007669"/>
    <property type="project" value="TreeGrafter"/>
</dbReference>
<keyword evidence="6" id="KW-0769">Symport</keyword>
<feature type="transmembrane region" description="Helical" evidence="14">
    <location>
        <begin position="16"/>
        <end position="37"/>
    </location>
</feature>
<comment type="similarity">
    <text evidence="2 13">Belongs to the sodium:solute symporter (SSF) (TC 2.A.21) family.</text>
</comment>
<keyword evidence="4" id="KW-1003">Cell membrane</keyword>
<dbReference type="GO" id="GO:0015824">
    <property type="term" value="P:proline transport"/>
    <property type="evidence" value="ECO:0007669"/>
    <property type="project" value="TreeGrafter"/>
</dbReference>
<feature type="transmembrane region" description="Helical" evidence="14">
    <location>
        <begin position="86"/>
        <end position="105"/>
    </location>
</feature>
<evidence type="ECO:0000256" key="1">
    <source>
        <dbReference type="ARBA" id="ARBA00004651"/>
    </source>
</evidence>
<keyword evidence="5 14" id="KW-0812">Transmembrane</keyword>
<accession>A0A2X2JZA1</accession>
<evidence type="ECO:0000256" key="11">
    <source>
        <dbReference type="ARBA" id="ARBA00023201"/>
    </source>
</evidence>
<evidence type="ECO:0000256" key="2">
    <source>
        <dbReference type="ARBA" id="ARBA00006434"/>
    </source>
</evidence>
<evidence type="ECO:0000256" key="10">
    <source>
        <dbReference type="ARBA" id="ARBA00023136"/>
    </source>
</evidence>
<dbReference type="GO" id="GO:0015193">
    <property type="term" value="F:L-proline transmembrane transporter activity"/>
    <property type="evidence" value="ECO:0007669"/>
    <property type="project" value="TreeGrafter"/>
</dbReference>
<dbReference type="InterPro" id="IPR038377">
    <property type="entry name" value="Na/Glc_symporter_sf"/>
</dbReference>
<comment type="subcellular location">
    <subcellularLocation>
        <location evidence="1">Cell membrane</location>
        <topology evidence="1">Multi-pass membrane protein</topology>
    </subcellularLocation>
</comment>
<evidence type="ECO:0000313" key="15">
    <source>
        <dbReference type="EMBL" id="SPZ99444.1"/>
    </source>
</evidence>
<protein>
    <submittedName>
        <fullName evidence="15">Sodium/proline symporter</fullName>
    </submittedName>
</protein>
<dbReference type="PANTHER" id="PTHR48086:SF3">
    <property type="entry name" value="SODIUM_PROLINE SYMPORTER"/>
    <property type="match status" value="1"/>
</dbReference>
<keyword evidence="10 14" id="KW-0472">Membrane</keyword>
<evidence type="ECO:0000256" key="9">
    <source>
        <dbReference type="ARBA" id="ARBA00023065"/>
    </source>
</evidence>
<evidence type="ECO:0000256" key="6">
    <source>
        <dbReference type="ARBA" id="ARBA00022847"/>
    </source>
</evidence>
<keyword evidence="11" id="KW-0739">Sodium transport</keyword>
<evidence type="ECO:0000256" key="8">
    <source>
        <dbReference type="ARBA" id="ARBA00023053"/>
    </source>
</evidence>
<dbReference type="EMBL" id="UAUX01000010">
    <property type="protein sequence ID" value="SPZ99444.1"/>
    <property type="molecule type" value="Genomic_DNA"/>
</dbReference>
<comment type="catalytic activity">
    <reaction evidence="12">
        <text>L-proline(in) + Na(+)(in) = L-proline(out) + Na(+)(out)</text>
        <dbReference type="Rhea" id="RHEA:28967"/>
        <dbReference type="ChEBI" id="CHEBI:29101"/>
        <dbReference type="ChEBI" id="CHEBI:60039"/>
    </reaction>
</comment>
<proteinExistence type="inferred from homology"/>
<organism evidence="15 16">
    <name type="scientific">Staphylococcus aureus</name>
    <dbReference type="NCBI Taxonomy" id="1280"/>
    <lineage>
        <taxon>Bacteria</taxon>
        <taxon>Bacillati</taxon>
        <taxon>Bacillota</taxon>
        <taxon>Bacilli</taxon>
        <taxon>Bacillales</taxon>
        <taxon>Staphylococcaceae</taxon>
        <taxon>Staphylococcus</taxon>
    </lineage>
</organism>
<keyword evidence="3" id="KW-0813">Transport</keyword>
<dbReference type="InterPro" id="IPR001734">
    <property type="entry name" value="Na/solute_symporter"/>
</dbReference>
<gene>
    <name evidence="15" type="primary">putP_1</name>
    <name evidence="15" type="ORF">NCTC7878_02603</name>
</gene>
<evidence type="ECO:0000256" key="7">
    <source>
        <dbReference type="ARBA" id="ARBA00022989"/>
    </source>
</evidence>
<evidence type="ECO:0000256" key="13">
    <source>
        <dbReference type="RuleBase" id="RU362091"/>
    </source>
</evidence>
<evidence type="ECO:0000256" key="3">
    <source>
        <dbReference type="ARBA" id="ARBA00022448"/>
    </source>
</evidence>
<dbReference type="Pfam" id="PF00474">
    <property type="entry name" value="SSF"/>
    <property type="match status" value="1"/>
</dbReference>
<name>A0A2X2JZA1_STAAU</name>
<dbReference type="Gene3D" id="1.20.1730.10">
    <property type="entry name" value="Sodium/glucose cotransporter"/>
    <property type="match status" value="1"/>
</dbReference>
<dbReference type="AlphaFoldDB" id="A0A2X2JZA1"/>
<evidence type="ECO:0000256" key="14">
    <source>
        <dbReference type="SAM" id="Phobius"/>
    </source>
</evidence>
<reference evidence="15 16" key="1">
    <citation type="submission" date="2018-06" db="EMBL/GenBank/DDBJ databases">
        <authorList>
            <consortium name="Pathogen Informatics"/>
            <person name="Doyle S."/>
        </authorList>
    </citation>
    <scope>NUCLEOTIDE SEQUENCE [LARGE SCALE GENOMIC DNA]</scope>
    <source>
        <strain evidence="15 16">NCTC7878</strain>
    </source>
</reference>
<evidence type="ECO:0000256" key="12">
    <source>
        <dbReference type="ARBA" id="ARBA00033708"/>
    </source>
</evidence>
<evidence type="ECO:0000256" key="5">
    <source>
        <dbReference type="ARBA" id="ARBA00022692"/>
    </source>
</evidence>
<evidence type="ECO:0000256" key="4">
    <source>
        <dbReference type="ARBA" id="ARBA00022475"/>
    </source>
</evidence>
<dbReference type="InterPro" id="IPR050277">
    <property type="entry name" value="Sodium:Solute_Symporter"/>
</dbReference>